<evidence type="ECO:0000313" key="2">
    <source>
        <dbReference type="EMBL" id="VDN13291.1"/>
    </source>
</evidence>
<dbReference type="PANTHER" id="PTHR21301:SF10">
    <property type="entry name" value="REVERSE TRANSCRIPTASE DOMAIN-CONTAINING PROTEIN"/>
    <property type="match status" value="1"/>
</dbReference>
<dbReference type="InterPro" id="IPR000477">
    <property type="entry name" value="RT_dom"/>
</dbReference>
<reference evidence="2 3" key="1">
    <citation type="submission" date="2018-11" db="EMBL/GenBank/DDBJ databases">
        <authorList>
            <consortium name="Pathogen Informatics"/>
        </authorList>
    </citation>
    <scope>NUCLEOTIDE SEQUENCE [LARGE SCALE GENOMIC DNA]</scope>
</reference>
<keyword evidence="3" id="KW-1185">Reference proteome</keyword>
<proteinExistence type="predicted"/>
<dbReference type="OrthoDB" id="6247569at2759"/>
<feature type="domain" description="Reverse transcriptase" evidence="1">
    <location>
        <begin position="1"/>
        <end position="105"/>
    </location>
</feature>
<accession>A0A3P7M526</accession>
<organism evidence="2 3">
    <name type="scientific">Dibothriocephalus latus</name>
    <name type="common">Fish tapeworm</name>
    <name type="synonym">Diphyllobothrium latum</name>
    <dbReference type="NCBI Taxonomy" id="60516"/>
    <lineage>
        <taxon>Eukaryota</taxon>
        <taxon>Metazoa</taxon>
        <taxon>Spiralia</taxon>
        <taxon>Lophotrochozoa</taxon>
        <taxon>Platyhelminthes</taxon>
        <taxon>Cestoda</taxon>
        <taxon>Eucestoda</taxon>
        <taxon>Diphyllobothriidea</taxon>
        <taxon>Diphyllobothriidae</taxon>
        <taxon>Dibothriocephalus</taxon>
    </lineage>
</organism>
<evidence type="ECO:0000259" key="1">
    <source>
        <dbReference type="PROSITE" id="PS50878"/>
    </source>
</evidence>
<protein>
    <recommendedName>
        <fullName evidence="1">Reverse transcriptase domain-containing protein</fullName>
    </recommendedName>
</protein>
<dbReference type="PROSITE" id="PS50878">
    <property type="entry name" value="RT_POL"/>
    <property type="match status" value="1"/>
</dbReference>
<evidence type="ECO:0000313" key="3">
    <source>
        <dbReference type="Proteomes" id="UP000281553"/>
    </source>
</evidence>
<sequence length="125" mass="14147">MGSPVGPFLANVFMRKVEKKSLRDTINDLALYGRFVDDVFCLTSFYAETDALVSKFNNAHPSLQFTAGMEEDDEIAFPDVLLRKQDDGSILRRVFRKKPWTGQNTNLHSFVPLNIKQKSSSEISS</sequence>
<dbReference type="AlphaFoldDB" id="A0A3P7M526"/>
<dbReference type="PANTHER" id="PTHR21301">
    <property type="entry name" value="REVERSE TRANSCRIPTASE"/>
    <property type="match status" value="1"/>
</dbReference>
<gene>
    <name evidence="2" type="ORF">DILT_LOCUS9122</name>
</gene>
<name>A0A3P7M526_DIBLA</name>
<dbReference type="EMBL" id="UYRU01056040">
    <property type="protein sequence ID" value="VDN13291.1"/>
    <property type="molecule type" value="Genomic_DNA"/>
</dbReference>
<dbReference type="Proteomes" id="UP000281553">
    <property type="component" value="Unassembled WGS sequence"/>
</dbReference>